<evidence type="ECO:0000313" key="2">
    <source>
        <dbReference type="Proteomes" id="UP000444721"/>
    </source>
</evidence>
<dbReference type="Gene3D" id="3.40.50.150">
    <property type="entry name" value="Vaccinia Virus protein VP39"/>
    <property type="match status" value="1"/>
</dbReference>
<dbReference type="OrthoDB" id="416496at2759"/>
<gene>
    <name evidence="1" type="ORF">FDP41_003176</name>
</gene>
<dbReference type="EMBL" id="VFQX01000033">
    <property type="protein sequence ID" value="KAF0977854.1"/>
    <property type="molecule type" value="Genomic_DNA"/>
</dbReference>
<dbReference type="SUPFAM" id="SSF53335">
    <property type="entry name" value="S-adenosyl-L-methionine-dependent methyltransferases"/>
    <property type="match status" value="1"/>
</dbReference>
<dbReference type="InterPro" id="IPR029063">
    <property type="entry name" value="SAM-dependent_MTases_sf"/>
</dbReference>
<organism evidence="1 2">
    <name type="scientific">Naegleria fowleri</name>
    <name type="common">Brain eating amoeba</name>
    <dbReference type="NCBI Taxonomy" id="5763"/>
    <lineage>
        <taxon>Eukaryota</taxon>
        <taxon>Discoba</taxon>
        <taxon>Heterolobosea</taxon>
        <taxon>Tetramitia</taxon>
        <taxon>Eutetramitia</taxon>
        <taxon>Vahlkampfiidae</taxon>
        <taxon>Naegleria</taxon>
    </lineage>
</organism>
<dbReference type="VEuPathDB" id="AmoebaDB:NfTy_059450"/>
<dbReference type="GeneID" id="68110394"/>
<dbReference type="VEuPathDB" id="AmoebaDB:NF0030270"/>
<dbReference type="VEuPathDB" id="AmoebaDB:FDP41_003176"/>
<proteinExistence type="predicted"/>
<dbReference type="RefSeq" id="XP_044562567.1">
    <property type="nucleotide sequence ID" value="XM_044706451.1"/>
</dbReference>
<dbReference type="Proteomes" id="UP000444721">
    <property type="component" value="Unassembled WGS sequence"/>
</dbReference>
<keyword evidence="2" id="KW-1185">Reference proteome</keyword>
<evidence type="ECO:0000313" key="1">
    <source>
        <dbReference type="EMBL" id="KAF0977854.1"/>
    </source>
</evidence>
<protein>
    <recommendedName>
        <fullName evidence="3">Methyltransferase domain-containing protein</fullName>
    </recommendedName>
</protein>
<sequence>MKKFSLGLVGLGVFGLGTYITTQVYKTNKELEKVRSMQKENQGVVSHDHSDHGDDSCSCNFSVDKTRAIYNRISKNYDDKVDFDEWLIGVTGLRKKLMLHVGGNVLEVAAGSGRNLSEYEKRLSNIEHLTLTDYSGGMLKQAKEKIEKNFQILILSL</sequence>
<evidence type="ECO:0008006" key="3">
    <source>
        <dbReference type="Google" id="ProtNLM"/>
    </source>
</evidence>
<name>A0A6A5BUC3_NAEFO</name>
<dbReference type="AlphaFoldDB" id="A0A6A5BUC3"/>
<comment type="caution">
    <text evidence="1">The sequence shown here is derived from an EMBL/GenBank/DDBJ whole genome shotgun (WGS) entry which is preliminary data.</text>
</comment>
<accession>A0A6A5BUC3</accession>
<reference evidence="1 2" key="1">
    <citation type="journal article" date="2019" name="Sci. Rep.">
        <title>Nanopore sequencing improves the draft genome of the human pathogenic amoeba Naegleria fowleri.</title>
        <authorList>
            <person name="Liechti N."/>
            <person name="Schurch N."/>
            <person name="Bruggmann R."/>
            <person name="Wittwer M."/>
        </authorList>
    </citation>
    <scope>NUCLEOTIDE SEQUENCE [LARGE SCALE GENOMIC DNA]</scope>
    <source>
        <strain evidence="1 2">ATCC 30894</strain>
    </source>
</reference>